<dbReference type="Gene3D" id="2.70.70.10">
    <property type="entry name" value="Glucose Permease (Domain IIA)"/>
    <property type="match status" value="1"/>
</dbReference>
<gene>
    <name evidence="3" type="ORF">F6J85_09915</name>
</gene>
<dbReference type="InterPro" id="IPR050570">
    <property type="entry name" value="Cell_wall_metabolism_enzyme"/>
</dbReference>
<dbReference type="SUPFAM" id="SSF51261">
    <property type="entry name" value="Duplicated hybrid motif"/>
    <property type="match status" value="1"/>
</dbReference>
<dbReference type="InterPro" id="IPR016047">
    <property type="entry name" value="M23ase_b-sheet_dom"/>
</dbReference>
<dbReference type="InterPro" id="IPR011055">
    <property type="entry name" value="Dup_hybrid_motif"/>
</dbReference>
<organism evidence="3 4">
    <name type="scientific">Microbacterium lushaniae</name>
    <dbReference type="NCBI Taxonomy" id="2614639"/>
    <lineage>
        <taxon>Bacteria</taxon>
        <taxon>Bacillati</taxon>
        <taxon>Actinomycetota</taxon>
        <taxon>Actinomycetes</taxon>
        <taxon>Micrococcales</taxon>
        <taxon>Microbacteriaceae</taxon>
        <taxon>Microbacterium</taxon>
    </lineage>
</organism>
<dbReference type="KEGG" id="mlz:F6J85_09915"/>
<dbReference type="Pfam" id="PF01551">
    <property type="entry name" value="Peptidase_M23"/>
    <property type="match status" value="1"/>
</dbReference>
<evidence type="ECO:0000259" key="2">
    <source>
        <dbReference type="Pfam" id="PF01551"/>
    </source>
</evidence>
<accession>A0A5J6L8V2</accession>
<dbReference type="EMBL" id="CP044232">
    <property type="protein sequence ID" value="QEW04870.1"/>
    <property type="molecule type" value="Genomic_DNA"/>
</dbReference>
<dbReference type="GO" id="GO:0004222">
    <property type="term" value="F:metalloendopeptidase activity"/>
    <property type="evidence" value="ECO:0007669"/>
    <property type="project" value="TreeGrafter"/>
</dbReference>
<dbReference type="CDD" id="cd12797">
    <property type="entry name" value="M23_peptidase"/>
    <property type="match status" value="1"/>
</dbReference>
<evidence type="ECO:0000313" key="4">
    <source>
        <dbReference type="Proteomes" id="UP000325516"/>
    </source>
</evidence>
<name>A0A5J6L8V2_9MICO</name>
<dbReference type="PANTHER" id="PTHR21666:SF289">
    <property type="entry name" value="L-ALA--D-GLU ENDOPEPTIDASE"/>
    <property type="match status" value="1"/>
</dbReference>
<sequence length="154" mass="15813">MSAVAVAAVWALTGTAPPVPVERGWTWPTAPVQIVRPFVAPAHAYGAGHRGIDLTADGAVRSPADGVIAYSGIVVDRGVLTIDHGDGLVTTFEPVESALRAGEAVTRGQEVAEVSSGGHTADGAVHFGVRRNGDYINPLLMLGGVPRAILLPCC</sequence>
<keyword evidence="4" id="KW-1185">Reference proteome</keyword>
<dbReference type="Proteomes" id="UP000325516">
    <property type="component" value="Chromosome"/>
</dbReference>
<evidence type="ECO:0000256" key="1">
    <source>
        <dbReference type="ARBA" id="ARBA00022729"/>
    </source>
</evidence>
<protein>
    <submittedName>
        <fullName evidence="3">M23 family metallopeptidase</fullName>
    </submittedName>
</protein>
<keyword evidence="1" id="KW-0732">Signal</keyword>
<evidence type="ECO:0000313" key="3">
    <source>
        <dbReference type="EMBL" id="QEW04870.1"/>
    </source>
</evidence>
<dbReference type="PANTHER" id="PTHR21666">
    <property type="entry name" value="PEPTIDASE-RELATED"/>
    <property type="match status" value="1"/>
</dbReference>
<dbReference type="AlphaFoldDB" id="A0A5J6L8V2"/>
<reference evidence="4" key="1">
    <citation type="submission" date="2019-09" db="EMBL/GenBank/DDBJ databases">
        <title>Mumia zhuanghuii sp. nov. isolated from the intestinal contents of plateau pika (Ochotona curzoniae) in the Qinghai-Tibet plateau of China.</title>
        <authorList>
            <person name="Tian Z."/>
        </authorList>
    </citation>
    <scope>NUCLEOTIDE SEQUENCE [LARGE SCALE GENOMIC DNA]</scope>
    <source>
        <strain evidence="4">L-031</strain>
    </source>
</reference>
<proteinExistence type="predicted"/>
<feature type="domain" description="M23ase beta-sheet core" evidence="2">
    <location>
        <begin position="48"/>
        <end position="138"/>
    </location>
</feature>